<dbReference type="SUPFAM" id="SSF81383">
    <property type="entry name" value="F-box domain"/>
    <property type="match status" value="1"/>
</dbReference>
<dbReference type="EMBL" id="JAVHJL010000005">
    <property type="protein sequence ID" value="KAK6503893.1"/>
    <property type="molecule type" value="Genomic_DNA"/>
</dbReference>
<dbReference type="InterPro" id="IPR036047">
    <property type="entry name" value="F-box-like_dom_sf"/>
</dbReference>
<dbReference type="Proteomes" id="UP001370758">
    <property type="component" value="Unassembled WGS sequence"/>
</dbReference>
<dbReference type="InterPro" id="IPR001810">
    <property type="entry name" value="F-box_dom"/>
</dbReference>
<gene>
    <name evidence="2" type="ORF">TWF481_008894</name>
</gene>
<evidence type="ECO:0000313" key="2">
    <source>
        <dbReference type="EMBL" id="KAK6503893.1"/>
    </source>
</evidence>
<proteinExistence type="predicted"/>
<keyword evidence="3" id="KW-1185">Reference proteome</keyword>
<name>A0AAV9WEA6_9PEZI</name>
<dbReference type="Pfam" id="PF00646">
    <property type="entry name" value="F-box"/>
    <property type="match status" value="1"/>
</dbReference>
<comment type="caution">
    <text evidence="2">The sequence shown here is derived from an EMBL/GenBank/DDBJ whole genome shotgun (WGS) entry which is preliminary data.</text>
</comment>
<evidence type="ECO:0000313" key="3">
    <source>
        <dbReference type="Proteomes" id="UP001370758"/>
    </source>
</evidence>
<feature type="domain" description="F-box" evidence="1">
    <location>
        <begin position="9"/>
        <end position="47"/>
    </location>
</feature>
<organism evidence="2 3">
    <name type="scientific">Arthrobotrys musiformis</name>
    <dbReference type="NCBI Taxonomy" id="47236"/>
    <lineage>
        <taxon>Eukaryota</taxon>
        <taxon>Fungi</taxon>
        <taxon>Dikarya</taxon>
        <taxon>Ascomycota</taxon>
        <taxon>Pezizomycotina</taxon>
        <taxon>Orbiliomycetes</taxon>
        <taxon>Orbiliales</taxon>
        <taxon>Orbiliaceae</taxon>
        <taxon>Arthrobotrys</taxon>
    </lineage>
</organism>
<accession>A0AAV9WEA6</accession>
<protein>
    <recommendedName>
        <fullName evidence="1">F-box domain-containing protein</fullName>
    </recommendedName>
</protein>
<sequence>METTTASPFLNLPNEIFIEILKRCTTFKGAVALAMTCRQLGSIWKNHQKAAIPHIGSNCIVAFDDALKAVRAIDMAERQYQVLAFRSNGVNANVVENDLNRTPARIPIHLLGPHFNPPSPDELIRVFDLKYFVEAALFLGHEQRNIHIFCQQSSSDIRLTVPCQHSVDGSQPATPSATREVDFKIYASMYRFFLVSAVLSSVYWEPFFAVHPQSATLRREFAGPSIVLPQHMPMESLGVEDLSYLRRWACYNKRRASQARLDEVFGDLAEYLVEKGMKEAVWSASSTSTTQQSTEDRDVRSAGAVQTIMMIIGCHELFWCVAQQQLNCAGRAIERSPAWLDGIRYKRIPVTFLGIHGALDACIPHNASDIPRHPDIQLRTRPLGVGSDINGRPLRQVRLLRLFHELLYYDRREGSVDSDLPYELGFFEYVLRRYFGLKVQFEWGYSQTVYSRYLAHGTAFRAVDPFRRNIPNILSRCVL</sequence>
<evidence type="ECO:0000259" key="1">
    <source>
        <dbReference type="Pfam" id="PF00646"/>
    </source>
</evidence>
<reference evidence="2 3" key="1">
    <citation type="submission" date="2023-08" db="EMBL/GenBank/DDBJ databases">
        <authorList>
            <person name="Palmer J.M."/>
        </authorList>
    </citation>
    <scope>NUCLEOTIDE SEQUENCE [LARGE SCALE GENOMIC DNA]</scope>
    <source>
        <strain evidence="2 3">TWF481</strain>
    </source>
</reference>
<dbReference type="AlphaFoldDB" id="A0AAV9WEA6"/>